<dbReference type="Proteomes" id="UP001232584">
    <property type="component" value="Unassembled WGS sequence"/>
</dbReference>
<reference evidence="3 4" key="1">
    <citation type="submission" date="2023-07" db="EMBL/GenBank/DDBJ databases">
        <title>Genomic Encyclopedia of Type Strains, Phase IV (KMG-IV): sequencing the most valuable type-strain genomes for metagenomic binning, comparative biology and taxonomic classification.</title>
        <authorList>
            <person name="Goeker M."/>
        </authorList>
    </citation>
    <scope>NUCLEOTIDE SEQUENCE [LARGE SCALE GENOMIC DNA]</scope>
    <source>
        <strain evidence="3 4">DSM 15049</strain>
    </source>
</reference>
<feature type="domain" description="PRD" evidence="2">
    <location>
        <begin position="65"/>
        <end position="170"/>
    </location>
</feature>
<dbReference type="Pfam" id="PF00874">
    <property type="entry name" value="PRD"/>
    <property type="match status" value="2"/>
</dbReference>
<organism evidence="3 4">
    <name type="scientific">Paraclostridium ghonii</name>
    <dbReference type="NCBI Taxonomy" id="29358"/>
    <lineage>
        <taxon>Bacteria</taxon>
        <taxon>Bacillati</taxon>
        <taxon>Bacillota</taxon>
        <taxon>Clostridia</taxon>
        <taxon>Peptostreptococcales</taxon>
        <taxon>Peptostreptococcaceae</taxon>
        <taxon>Paraclostridium</taxon>
    </lineage>
</organism>
<evidence type="ECO:0000313" key="4">
    <source>
        <dbReference type="Proteomes" id="UP001232584"/>
    </source>
</evidence>
<dbReference type="InterPro" id="IPR011608">
    <property type="entry name" value="PRD"/>
</dbReference>
<protein>
    <submittedName>
        <fullName evidence="3">Beta-glucoside operon transcriptional antiterminator</fullName>
    </submittedName>
</protein>
<comment type="caution">
    <text evidence="3">The sequence shown here is derived from an EMBL/GenBank/DDBJ whole genome shotgun (WGS) entry which is preliminary data.</text>
</comment>
<dbReference type="RefSeq" id="WP_307503077.1">
    <property type="nucleotide sequence ID" value="NZ_BAAACE010000029.1"/>
</dbReference>
<dbReference type="Pfam" id="PF03123">
    <property type="entry name" value="CAT_RBD"/>
    <property type="match status" value="1"/>
</dbReference>
<dbReference type="Gene3D" id="2.30.24.10">
    <property type="entry name" value="CAT RNA-binding domain"/>
    <property type="match status" value="1"/>
</dbReference>
<feature type="domain" description="PRD" evidence="2">
    <location>
        <begin position="171"/>
        <end position="279"/>
    </location>
</feature>
<dbReference type="SUPFAM" id="SSF63520">
    <property type="entry name" value="PTS-regulatory domain, PRD"/>
    <property type="match status" value="2"/>
</dbReference>
<sequence>MIINKILNNNVVVILDENKKEQVVMGRGIAFKKRPGDTIDKKMVDKVFMLSDTSMNNKFKELILDLPIEYIEVADDIIRYAKLNLGKKLSENLLISLSDHIRNAVERSRDGISIKNPIVWDIKTFYKDEFKIGLEGIKIIKEKLNVELPTDEAGFIAIHIANSLMDESLTNMYDITKIMQEILNIVKYYLNIKFDEESVYFYRFTTHIKFFAQRLISRKTYEDDDDDSLLEIIRLKYADAYKCVNKISEFIYKKYKYIISNEEKLYLTIHIAKIMNKAS</sequence>
<evidence type="ECO:0000313" key="3">
    <source>
        <dbReference type="EMBL" id="MDQ0555593.1"/>
    </source>
</evidence>
<dbReference type="SUPFAM" id="SSF50151">
    <property type="entry name" value="SacY-like RNA-binding domain"/>
    <property type="match status" value="1"/>
</dbReference>
<dbReference type="PANTHER" id="PTHR30185">
    <property type="entry name" value="CRYPTIC BETA-GLUCOSIDE BGL OPERON ANTITERMINATOR"/>
    <property type="match status" value="1"/>
</dbReference>
<proteinExistence type="predicted"/>
<evidence type="ECO:0000259" key="2">
    <source>
        <dbReference type="PROSITE" id="PS51372"/>
    </source>
</evidence>
<dbReference type="InterPro" id="IPR004341">
    <property type="entry name" value="CAT_RNA-bd_dom"/>
</dbReference>
<dbReference type="Gene3D" id="1.10.1790.10">
    <property type="entry name" value="PRD domain"/>
    <property type="match status" value="2"/>
</dbReference>
<evidence type="ECO:0000256" key="1">
    <source>
        <dbReference type="ARBA" id="ARBA00022737"/>
    </source>
</evidence>
<keyword evidence="1" id="KW-0677">Repeat</keyword>
<dbReference type="InterPro" id="IPR036634">
    <property type="entry name" value="PRD_sf"/>
</dbReference>
<dbReference type="PANTHER" id="PTHR30185:SF15">
    <property type="entry name" value="CRYPTIC BETA-GLUCOSIDE BGL OPERON ANTITERMINATOR"/>
    <property type="match status" value="1"/>
</dbReference>
<dbReference type="NCBIfam" id="NF046042">
    <property type="entry name" value="LicT"/>
    <property type="match status" value="1"/>
</dbReference>
<dbReference type="PROSITE" id="PS51372">
    <property type="entry name" value="PRD_2"/>
    <property type="match status" value="2"/>
</dbReference>
<dbReference type="SMART" id="SM01061">
    <property type="entry name" value="CAT_RBD"/>
    <property type="match status" value="1"/>
</dbReference>
<name>A0ABU0MYA2_9FIRM</name>
<dbReference type="InterPro" id="IPR036650">
    <property type="entry name" value="CAT_RNA-bd_dom_sf"/>
</dbReference>
<gene>
    <name evidence="3" type="ORF">QOZ92_000706</name>
</gene>
<dbReference type="InterPro" id="IPR050661">
    <property type="entry name" value="BglG_antiterminators"/>
</dbReference>
<dbReference type="EMBL" id="JAUSWG010000002">
    <property type="protein sequence ID" value="MDQ0555593.1"/>
    <property type="molecule type" value="Genomic_DNA"/>
</dbReference>
<accession>A0ABU0MYA2</accession>
<keyword evidence="4" id="KW-1185">Reference proteome</keyword>